<dbReference type="PANTHER" id="PTHR11679">
    <property type="entry name" value="VESICLE PROTEIN SORTING-ASSOCIATED"/>
    <property type="match status" value="1"/>
</dbReference>
<dbReference type="InterPro" id="IPR043127">
    <property type="entry name" value="Sec-1-like_dom3a"/>
</dbReference>
<evidence type="ECO:0000313" key="3">
    <source>
        <dbReference type="Proteomes" id="UP000001542"/>
    </source>
</evidence>
<dbReference type="GO" id="GO:0006886">
    <property type="term" value="P:intracellular protein transport"/>
    <property type="evidence" value="ECO:0000318"/>
    <property type="project" value="GO_Central"/>
</dbReference>
<dbReference type="EMBL" id="DS115196">
    <property type="protein sequence ID" value="EAX84798.1"/>
    <property type="molecule type" value="Genomic_DNA"/>
</dbReference>
<dbReference type="InterPro" id="IPR036045">
    <property type="entry name" value="Sec1-like_sf"/>
</dbReference>
<dbReference type="Gene3D" id="3.40.50.2060">
    <property type="match status" value="1"/>
</dbReference>
<dbReference type="Gene3D" id="3.90.830.10">
    <property type="entry name" value="Syntaxin Binding Protein 1, Chain A, domain 2"/>
    <property type="match status" value="1"/>
</dbReference>
<evidence type="ECO:0000313" key="2">
    <source>
        <dbReference type="EMBL" id="EAX84798.1"/>
    </source>
</evidence>
<dbReference type="FunCoup" id="A2GDG9">
    <property type="interactions" value="530"/>
</dbReference>
<dbReference type="Gene3D" id="1.25.40.60">
    <property type="match status" value="1"/>
</dbReference>
<reference evidence="2" key="2">
    <citation type="journal article" date="2007" name="Science">
        <title>Draft genome sequence of the sexually transmitted pathogen Trichomonas vaginalis.</title>
        <authorList>
            <person name="Carlton J.M."/>
            <person name="Hirt R.P."/>
            <person name="Silva J.C."/>
            <person name="Delcher A.L."/>
            <person name="Schatz M."/>
            <person name="Zhao Q."/>
            <person name="Wortman J.R."/>
            <person name="Bidwell S.L."/>
            <person name="Alsmark U.C.M."/>
            <person name="Besteiro S."/>
            <person name="Sicheritz-Ponten T."/>
            <person name="Noel C.J."/>
            <person name="Dacks J.B."/>
            <person name="Foster P.G."/>
            <person name="Simillion C."/>
            <person name="Van de Peer Y."/>
            <person name="Miranda-Saavedra D."/>
            <person name="Barton G.J."/>
            <person name="Westrop G.D."/>
            <person name="Mueller S."/>
            <person name="Dessi D."/>
            <person name="Fiori P.L."/>
            <person name="Ren Q."/>
            <person name="Paulsen I."/>
            <person name="Zhang H."/>
            <person name="Bastida-Corcuera F.D."/>
            <person name="Simoes-Barbosa A."/>
            <person name="Brown M.T."/>
            <person name="Hayes R.D."/>
            <person name="Mukherjee M."/>
            <person name="Okumura C.Y."/>
            <person name="Schneider R."/>
            <person name="Smith A.J."/>
            <person name="Vanacova S."/>
            <person name="Villalvazo M."/>
            <person name="Haas B.J."/>
            <person name="Pertea M."/>
            <person name="Feldblyum T.V."/>
            <person name="Utterback T.R."/>
            <person name="Shu C.L."/>
            <person name="Osoegawa K."/>
            <person name="de Jong P.J."/>
            <person name="Hrdy I."/>
            <person name="Horvathova L."/>
            <person name="Zubacova Z."/>
            <person name="Dolezal P."/>
            <person name="Malik S.B."/>
            <person name="Logsdon J.M. Jr."/>
            <person name="Henze K."/>
            <person name="Gupta A."/>
            <person name="Wang C.C."/>
            <person name="Dunne R.L."/>
            <person name="Upcroft J.A."/>
            <person name="Upcroft P."/>
            <person name="White O."/>
            <person name="Salzberg S.L."/>
            <person name="Tang P."/>
            <person name="Chiu C.-H."/>
            <person name="Lee Y.-S."/>
            <person name="Embley T.M."/>
            <person name="Coombs G.H."/>
            <person name="Mottram J.C."/>
            <person name="Tachezy J."/>
            <person name="Fraser-Liggett C.M."/>
            <person name="Johnson P.J."/>
        </authorList>
    </citation>
    <scope>NUCLEOTIDE SEQUENCE [LARGE SCALE GENOMIC DNA]</scope>
    <source>
        <strain evidence="2">G3</strain>
    </source>
</reference>
<dbReference type="SMR" id="A2GDG9"/>
<accession>A2GDG9</accession>
<dbReference type="OMA" id="NARTAYK"/>
<dbReference type="Proteomes" id="UP000001542">
    <property type="component" value="Unassembled WGS sequence"/>
</dbReference>
<keyword evidence="3" id="KW-1185">Reference proteome</keyword>
<sequence>MNVQVASYKYISFILAGLAGPKVVLFDEETLPIISMSMTKTELLSLEVVLTESFTKIIEGPYSADLQSLPAICFLRPTDDNVNYICNELSHPHFMKYTLVFTNVVSEAFLRQIASRDNNSLINSIQEAYLDVYPIGSRMFSIGTKGIRDIRENYIPSNPKISRIVDGLFSNLCSLKVRPQIRYDKNSPVCQAIANSISQQVNQYVDIFSAQPSPHLLLILDRISDPVTPLLHHWYYNDAIHELFGIKDNTVIIGDKQLVLDERTDFIFAEFAFKYLGDAFTDITKKLDALKLTADSIKSQPADISDFHEKIAKVSRGQEEKTRIAEHVNILEAIQDKVNGKKLSLTQLEQVVVTDNDSQQMLDLVLQAIRNPTTSEEDALRLSLIYSLHFDGQGIDQIDNALGERFVADSKRFLLQKINEYAGSLKRGGDDELFGNKSKMAQLLKTVKSFKQANEDQYDLFKSLVFRLIKKISEGQLKEETYPFVQKNNMCSVKPSKVIIFVAGGVTYEEARVAGLLSTKDFEVIVGGTDVINAKQFIEYELL</sequence>
<dbReference type="RefSeq" id="XP_001297728.1">
    <property type="nucleotide sequence ID" value="XM_001297727.1"/>
</dbReference>
<gene>
    <name evidence="2" type="ORF">TVAG_024030</name>
</gene>
<dbReference type="VEuPathDB" id="TrichDB:TVAGG3_0955390"/>
<organism evidence="2 3">
    <name type="scientific">Trichomonas vaginalis (strain ATCC PRA-98 / G3)</name>
    <dbReference type="NCBI Taxonomy" id="412133"/>
    <lineage>
        <taxon>Eukaryota</taxon>
        <taxon>Metamonada</taxon>
        <taxon>Parabasalia</taxon>
        <taxon>Trichomonadida</taxon>
        <taxon>Trichomonadidae</taxon>
        <taxon>Trichomonas</taxon>
    </lineage>
</organism>
<dbReference type="InterPro" id="IPR001619">
    <property type="entry name" value="Sec1-like"/>
</dbReference>
<dbReference type="AlphaFoldDB" id="A2GDG9"/>
<protein>
    <submittedName>
        <fullName evidence="2">Sec1 family protein</fullName>
    </submittedName>
</protein>
<dbReference type="Pfam" id="PF00995">
    <property type="entry name" value="Sec1"/>
    <property type="match status" value="1"/>
</dbReference>
<dbReference type="InterPro" id="IPR043154">
    <property type="entry name" value="Sec-1-like_dom1"/>
</dbReference>
<dbReference type="GO" id="GO:0016192">
    <property type="term" value="P:vesicle-mediated transport"/>
    <property type="evidence" value="ECO:0000318"/>
    <property type="project" value="GO_Central"/>
</dbReference>
<dbReference type="OrthoDB" id="10266265at2759"/>
<evidence type="ECO:0000256" key="1">
    <source>
        <dbReference type="ARBA" id="ARBA00009884"/>
    </source>
</evidence>
<dbReference type="eggNOG" id="KOG1299">
    <property type="taxonomic scope" value="Eukaryota"/>
</dbReference>
<dbReference type="Gene3D" id="3.40.50.1910">
    <property type="match status" value="1"/>
</dbReference>
<dbReference type="STRING" id="5722.A2GDG9"/>
<dbReference type="InParanoid" id="A2GDG9"/>
<proteinExistence type="inferred from homology"/>
<reference evidence="2" key="1">
    <citation type="submission" date="2006-10" db="EMBL/GenBank/DDBJ databases">
        <authorList>
            <person name="Amadeo P."/>
            <person name="Zhao Q."/>
            <person name="Wortman J."/>
            <person name="Fraser-Liggett C."/>
            <person name="Carlton J."/>
        </authorList>
    </citation>
    <scope>NUCLEOTIDE SEQUENCE</scope>
    <source>
        <strain evidence="2">G3</strain>
    </source>
</reference>
<name>A2GDG9_TRIV3</name>
<dbReference type="InterPro" id="IPR027482">
    <property type="entry name" value="Sec1-like_dom2"/>
</dbReference>
<comment type="similarity">
    <text evidence="1">Belongs to the STXBP/unc-18/SEC1 family.</text>
</comment>
<dbReference type="GO" id="GO:0000139">
    <property type="term" value="C:Golgi membrane"/>
    <property type="evidence" value="ECO:0000318"/>
    <property type="project" value="GO_Central"/>
</dbReference>
<dbReference type="PIRSF" id="PIRSF005715">
    <property type="entry name" value="VPS45_Sec1"/>
    <property type="match status" value="1"/>
</dbReference>
<dbReference type="SUPFAM" id="SSF56815">
    <property type="entry name" value="Sec1/munc18-like (SM) proteins"/>
    <property type="match status" value="1"/>
</dbReference>
<dbReference type="KEGG" id="tva:4742432"/>
<dbReference type="VEuPathDB" id="TrichDB:TVAG_024030"/>